<name>A0AAV3Y2K2_9GAST</name>
<protein>
    <submittedName>
        <fullName evidence="1">Uncharacterized protein</fullName>
    </submittedName>
</protein>
<organism evidence="1 2">
    <name type="scientific">Plakobranchus ocellatus</name>
    <dbReference type="NCBI Taxonomy" id="259542"/>
    <lineage>
        <taxon>Eukaryota</taxon>
        <taxon>Metazoa</taxon>
        <taxon>Spiralia</taxon>
        <taxon>Lophotrochozoa</taxon>
        <taxon>Mollusca</taxon>
        <taxon>Gastropoda</taxon>
        <taxon>Heterobranchia</taxon>
        <taxon>Euthyneura</taxon>
        <taxon>Panpulmonata</taxon>
        <taxon>Sacoglossa</taxon>
        <taxon>Placobranchoidea</taxon>
        <taxon>Plakobranchidae</taxon>
        <taxon>Plakobranchus</taxon>
    </lineage>
</organism>
<dbReference type="AlphaFoldDB" id="A0AAV3Y2K2"/>
<evidence type="ECO:0000313" key="2">
    <source>
        <dbReference type="Proteomes" id="UP000735302"/>
    </source>
</evidence>
<sequence length="138" mass="15386">MKEYGLVEESQQTGESYLFMRIDNTTLLAEKSVVNLKTPYQCGEVKALCIPDAFCDIIDRNVEGARGPEDPGMSVMMGAATTRAQTWRETATSQLPTVKRHTGVDREQLISLQQEDPAIQELVNAKKTARRGKKDLLL</sequence>
<evidence type="ECO:0000313" key="1">
    <source>
        <dbReference type="EMBL" id="GFN76477.1"/>
    </source>
</evidence>
<proteinExistence type="predicted"/>
<keyword evidence="2" id="KW-1185">Reference proteome</keyword>
<dbReference type="Proteomes" id="UP000735302">
    <property type="component" value="Unassembled WGS sequence"/>
</dbReference>
<dbReference type="EMBL" id="BLXT01000396">
    <property type="protein sequence ID" value="GFN76477.1"/>
    <property type="molecule type" value="Genomic_DNA"/>
</dbReference>
<reference evidence="1 2" key="1">
    <citation type="journal article" date="2021" name="Elife">
        <title>Chloroplast acquisition without the gene transfer in kleptoplastic sea slugs, Plakobranchus ocellatus.</title>
        <authorList>
            <person name="Maeda T."/>
            <person name="Takahashi S."/>
            <person name="Yoshida T."/>
            <person name="Shimamura S."/>
            <person name="Takaki Y."/>
            <person name="Nagai Y."/>
            <person name="Toyoda A."/>
            <person name="Suzuki Y."/>
            <person name="Arimoto A."/>
            <person name="Ishii H."/>
            <person name="Satoh N."/>
            <person name="Nishiyama T."/>
            <person name="Hasebe M."/>
            <person name="Maruyama T."/>
            <person name="Minagawa J."/>
            <person name="Obokata J."/>
            <person name="Shigenobu S."/>
        </authorList>
    </citation>
    <scope>NUCLEOTIDE SEQUENCE [LARGE SCALE GENOMIC DNA]</scope>
</reference>
<accession>A0AAV3Y2K2</accession>
<gene>
    <name evidence="1" type="ORF">PoB_000298300</name>
</gene>
<comment type="caution">
    <text evidence="1">The sequence shown here is derived from an EMBL/GenBank/DDBJ whole genome shotgun (WGS) entry which is preliminary data.</text>
</comment>